<gene>
    <name evidence="2" type="ORF">GCM10025876_31080</name>
</gene>
<feature type="domain" description="FAD-dependent urate hydroxylase HpyO/Asp monooxygenase CreE-like FAD/NAD(P)-binding" evidence="1">
    <location>
        <begin position="63"/>
        <end position="217"/>
    </location>
</feature>
<dbReference type="EMBL" id="BSUN01000001">
    <property type="protein sequence ID" value="GMA36904.1"/>
    <property type="molecule type" value="Genomic_DNA"/>
</dbReference>
<name>A0ABQ6IGN5_9MICO</name>
<sequence>MLVHDGGGAYLPTVYDDAWVERELDGGAEALSPRRRQPVGRRPRVNVARVAPATKRDDADLIVVGAGPRALYALADLEEALSDRGRDRGGPARPMRVLVVDPAAPGAGAVWDPAQGEHLLMNVSSHIVDASSPSVPWTFTQWQEDDGQVETFPARARAGRYLSWAFERLSDSPWVEVRHVVGSVTHVTRDSEAWVCAVRGEAPVTLRASRVLLATGHAGGAGLDHAAIADASSGPAPGEPVTVHGAALTAFDVVMDLTAARGGTWGEDGTYAPSGREPSLITLVSRTGEPMLPKPVSTPTSVIAAVRARTARWLPDAVPDDAWWQALADAAVAAALEAGVRVTHEALWERLDSPTLDGDPSARWMRDIGRAEGDVDADPAWWWGRAWSAGYADVVRSLERGPRDADTWPRWRRRAAMLERWAFGPPLVTHRRLVALRDAGLLRVVTAADAVAGESAIDAFTRGPGVLEAPHPWEGEAAAQATGASADRAPWQGLIEAGDVTVRAGERGVLTRVDGACLRRDGSVAPGLAALGRPTEDPVIGHDSLQRGLHDDSRRWARALACAWGEDGDTSEPACEEVLAHG</sequence>
<evidence type="ECO:0000313" key="2">
    <source>
        <dbReference type="EMBL" id="GMA36904.1"/>
    </source>
</evidence>
<organism evidence="2 3">
    <name type="scientific">Demequina litorisediminis</name>
    <dbReference type="NCBI Taxonomy" id="1849022"/>
    <lineage>
        <taxon>Bacteria</taxon>
        <taxon>Bacillati</taxon>
        <taxon>Actinomycetota</taxon>
        <taxon>Actinomycetes</taxon>
        <taxon>Micrococcales</taxon>
        <taxon>Demequinaceae</taxon>
        <taxon>Demequina</taxon>
    </lineage>
</organism>
<protein>
    <recommendedName>
        <fullName evidence="1">FAD-dependent urate hydroxylase HpyO/Asp monooxygenase CreE-like FAD/NAD(P)-binding domain-containing protein</fullName>
    </recommendedName>
</protein>
<evidence type="ECO:0000313" key="3">
    <source>
        <dbReference type="Proteomes" id="UP001157125"/>
    </source>
</evidence>
<dbReference type="Pfam" id="PF13454">
    <property type="entry name" value="NAD_binding_9"/>
    <property type="match status" value="1"/>
</dbReference>
<dbReference type="PANTHER" id="PTHR40254">
    <property type="entry name" value="BLR0577 PROTEIN"/>
    <property type="match status" value="1"/>
</dbReference>
<dbReference type="InterPro" id="IPR038732">
    <property type="entry name" value="HpyO/CreE_NAD-binding"/>
</dbReference>
<dbReference type="PANTHER" id="PTHR40254:SF1">
    <property type="entry name" value="BLR0577 PROTEIN"/>
    <property type="match status" value="1"/>
</dbReference>
<dbReference type="Gene3D" id="3.50.50.60">
    <property type="entry name" value="FAD/NAD(P)-binding domain"/>
    <property type="match status" value="1"/>
</dbReference>
<dbReference type="SUPFAM" id="SSF51905">
    <property type="entry name" value="FAD/NAD(P)-binding domain"/>
    <property type="match status" value="1"/>
</dbReference>
<dbReference type="RefSeq" id="WP_284328832.1">
    <property type="nucleotide sequence ID" value="NZ_BSUN01000001.1"/>
</dbReference>
<comment type="caution">
    <text evidence="2">The sequence shown here is derived from an EMBL/GenBank/DDBJ whole genome shotgun (WGS) entry which is preliminary data.</text>
</comment>
<dbReference type="InterPro" id="IPR052189">
    <property type="entry name" value="L-asp_N-monooxygenase_NS-form"/>
</dbReference>
<proteinExistence type="predicted"/>
<accession>A0ABQ6IGN5</accession>
<dbReference type="Proteomes" id="UP001157125">
    <property type="component" value="Unassembled WGS sequence"/>
</dbReference>
<keyword evidence="3" id="KW-1185">Reference proteome</keyword>
<evidence type="ECO:0000259" key="1">
    <source>
        <dbReference type="Pfam" id="PF13454"/>
    </source>
</evidence>
<reference evidence="3" key="1">
    <citation type="journal article" date="2019" name="Int. J. Syst. Evol. Microbiol.">
        <title>The Global Catalogue of Microorganisms (GCM) 10K type strain sequencing project: providing services to taxonomists for standard genome sequencing and annotation.</title>
        <authorList>
            <consortium name="The Broad Institute Genomics Platform"/>
            <consortium name="The Broad Institute Genome Sequencing Center for Infectious Disease"/>
            <person name="Wu L."/>
            <person name="Ma J."/>
        </authorList>
    </citation>
    <scope>NUCLEOTIDE SEQUENCE [LARGE SCALE GENOMIC DNA]</scope>
    <source>
        <strain evidence="3">NBRC 112299</strain>
    </source>
</reference>
<dbReference type="InterPro" id="IPR036188">
    <property type="entry name" value="FAD/NAD-bd_sf"/>
</dbReference>